<dbReference type="Proteomes" id="UP001499882">
    <property type="component" value="Unassembled WGS sequence"/>
</dbReference>
<feature type="compositionally biased region" description="Basic and acidic residues" evidence="1">
    <location>
        <begin position="164"/>
        <end position="176"/>
    </location>
</feature>
<evidence type="ECO:0000313" key="3">
    <source>
        <dbReference type="Proteomes" id="UP001499882"/>
    </source>
</evidence>
<evidence type="ECO:0000313" key="2">
    <source>
        <dbReference type="EMBL" id="GAA4755607.1"/>
    </source>
</evidence>
<comment type="caution">
    <text evidence="2">The sequence shown here is derived from an EMBL/GenBank/DDBJ whole genome shotgun (WGS) entry which is preliminary data.</text>
</comment>
<dbReference type="EMBL" id="BAABKN010000031">
    <property type="protein sequence ID" value="GAA4755607.1"/>
    <property type="molecule type" value="Genomic_DNA"/>
</dbReference>
<name>A0ABP8ZG80_9ACTN</name>
<feature type="region of interest" description="Disordered" evidence="1">
    <location>
        <begin position="160"/>
        <end position="187"/>
    </location>
</feature>
<organism evidence="2 3">
    <name type="scientific">Nocardioides endophyticus</name>
    <dbReference type="NCBI Taxonomy" id="1353775"/>
    <lineage>
        <taxon>Bacteria</taxon>
        <taxon>Bacillati</taxon>
        <taxon>Actinomycetota</taxon>
        <taxon>Actinomycetes</taxon>
        <taxon>Propionibacteriales</taxon>
        <taxon>Nocardioidaceae</taxon>
        <taxon>Nocardioides</taxon>
    </lineage>
</organism>
<gene>
    <name evidence="2" type="ORF">GCM10023350_46400</name>
</gene>
<sequence>MQFSEDPELEGLIGRVCHVYARVELEAGHVVMAAHGNWGVAMSTDYLTFSSNSGVLTDWLKNVGRAYTEVKSDARDLCVGLRSLKARRDVWAHSAAIMDLWLVMREQGWSSMSDSDHPSGKLLNAKTPGHVDAPSKADVDAFSAEASDVGDVATSLAASLARLADPEPRTVRDPTARRPSGRSATTT</sequence>
<accession>A0ABP8ZG80</accession>
<evidence type="ECO:0000256" key="1">
    <source>
        <dbReference type="SAM" id="MobiDB-lite"/>
    </source>
</evidence>
<reference evidence="3" key="1">
    <citation type="journal article" date="2019" name="Int. J. Syst. Evol. Microbiol.">
        <title>The Global Catalogue of Microorganisms (GCM) 10K type strain sequencing project: providing services to taxonomists for standard genome sequencing and annotation.</title>
        <authorList>
            <consortium name="The Broad Institute Genomics Platform"/>
            <consortium name="The Broad Institute Genome Sequencing Center for Infectious Disease"/>
            <person name="Wu L."/>
            <person name="Ma J."/>
        </authorList>
    </citation>
    <scope>NUCLEOTIDE SEQUENCE [LARGE SCALE GENOMIC DNA]</scope>
    <source>
        <strain evidence="3">JCM 18532</strain>
    </source>
</reference>
<keyword evidence="3" id="KW-1185">Reference proteome</keyword>
<protein>
    <submittedName>
        <fullName evidence="2">Uncharacterized protein</fullName>
    </submittedName>
</protein>
<proteinExistence type="predicted"/>
<dbReference type="RefSeq" id="WP_345529461.1">
    <property type="nucleotide sequence ID" value="NZ_BAABKN010000031.1"/>
</dbReference>